<keyword evidence="1" id="KW-0539">Nucleus</keyword>
<accession>A0A0D3I0V4</accession>
<keyword evidence="1" id="KW-0238">DNA-binding</keyword>
<feature type="compositionally biased region" description="Basic and acidic residues" evidence="2">
    <location>
        <begin position="365"/>
        <end position="388"/>
    </location>
</feature>
<feature type="compositionally biased region" description="Basic residues" evidence="2">
    <location>
        <begin position="514"/>
        <end position="525"/>
    </location>
</feature>
<dbReference type="InterPro" id="IPR036910">
    <property type="entry name" value="HMG_box_dom_sf"/>
</dbReference>
<dbReference type="GO" id="GO:0005634">
    <property type="term" value="C:nucleus"/>
    <property type="evidence" value="ECO:0007669"/>
    <property type="project" value="UniProtKB-UniRule"/>
</dbReference>
<protein>
    <recommendedName>
        <fullName evidence="3">HMG box domain-containing protein</fullName>
    </recommendedName>
</protein>
<evidence type="ECO:0000313" key="5">
    <source>
        <dbReference type="Proteomes" id="UP000013827"/>
    </source>
</evidence>
<feature type="domain" description="HMG box" evidence="3">
    <location>
        <begin position="375"/>
        <end position="463"/>
    </location>
</feature>
<dbReference type="KEGG" id="ehx:EMIHUDRAFT_107556"/>
<feature type="compositionally biased region" description="Gly residues" evidence="2">
    <location>
        <begin position="407"/>
        <end position="422"/>
    </location>
</feature>
<dbReference type="RefSeq" id="XP_005757318.1">
    <property type="nucleotide sequence ID" value="XM_005757261.1"/>
</dbReference>
<evidence type="ECO:0000256" key="2">
    <source>
        <dbReference type="SAM" id="MobiDB-lite"/>
    </source>
</evidence>
<dbReference type="SUPFAM" id="SSF47095">
    <property type="entry name" value="HMG-box"/>
    <property type="match status" value="1"/>
</dbReference>
<feature type="compositionally biased region" description="Acidic residues" evidence="2">
    <location>
        <begin position="145"/>
        <end position="158"/>
    </location>
</feature>
<feature type="DNA-binding region" description="HMG box" evidence="1">
    <location>
        <begin position="375"/>
        <end position="463"/>
    </location>
</feature>
<dbReference type="EnsemblProtists" id="EOD04889">
    <property type="protein sequence ID" value="EOD04889"/>
    <property type="gene ID" value="EMIHUDRAFT_107556"/>
</dbReference>
<dbReference type="HOGENOM" id="CLU_396103_0_0_1"/>
<reference evidence="4" key="2">
    <citation type="submission" date="2024-10" db="UniProtKB">
        <authorList>
            <consortium name="EnsemblProtists"/>
        </authorList>
    </citation>
    <scope>IDENTIFICATION</scope>
</reference>
<feature type="compositionally biased region" description="Gly residues" evidence="2">
    <location>
        <begin position="129"/>
        <end position="144"/>
    </location>
</feature>
<dbReference type="PaxDb" id="2903-EOD04889"/>
<dbReference type="Gene3D" id="1.10.30.10">
    <property type="entry name" value="High mobility group box domain"/>
    <property type="match status" value="1"/>
</dbReference>
<evidence type="ECO:0000259" key="3">
    <source>
        <dbReference type="PROSITE" id="PS50118"/>
    </source>
</evidence>
<dbReference type="CDD" id="cd00084">
    <property type="entry name" value="HMG-box_SF"/>
    <property type="match status" value="1"/>
</dbReference>
<dbReference type="AlphaFoldDB" id="A0A0D3I0V4"/>
<feature type="region of interest" description="Disordered" evidence="2">
    <location>
        <begin position="653"/>
        <end position="696"/>
    </location>
</feature>
<feature type="region of interest" description="Disordered" evidence="2">
    <location>
        <begin position="364"/>
        <end position="422"/>
    </location>
</feature>
<sequence length="696" mass="72090">MSSSSYSAIPLAEIDIPGLSASRFLLREARLLPYRDAEGNVNLHLCRQSARQLEEMPPGSGALAAADKPALTSKMNTWLRHVERWARSSQITPARPAVPPQQTQQAGARLRPAFVGVASDGSPAAAGEVSGGAGCGGGNGGGGEADSEEDVDSEEDDTPLSSRPSVALRGARPVRAAAQGVGASHGGESDDDEKAVGGGSGGDAGSPDAIADGGAPGGDHSCHAAGSRGLDGLLGWHPSGGTGHGDASLGANDSRFLAELAAPAAGGVRLHLSARSQTGYKGVTAVACRGGFKAQVSEGERGKTYRHLGLFATKAEAAARALLEPKARRALLSKPLLEEAEGVRLHLSSKSETGYRGAAVAYAREAARPREPQFEPRPRSDATREKQHGQKKRKRQERQEAPSRNGGADGGDVDGGGGGGGGGGLYLDAKELAKLVGERWRALSDEEKAPWAEQARVDRARYEVPGYGTATFDLKHEKAAGDREPVQAAERSFVERTAPRKEELTEEQKDARAAARRAKKARQKANKAEKAAAAAASEAERADYPHAQLRENVEFVMDGLEAATQAARNPAGSNIQVAYSLPPEGGSGFGDLVYATVPLGSVATKVARDWLANELYEPSRGGKIDAACRDRKVADLITAAGASAPADAVFGGRFAKGETPRSTTSASEADEGDGAGGDGGTGFDLFGPDPTPMEDL</sequence>
<dbReference type="Pfam" id="PF00505">
    <property type="entry name" value="HMG_box"/>
    <property type="match status" value="1"/>
</dbReference>
<evidence type="ECO:0000256" key="1">
    <source>
        <dbReference type="PROSITE-ProRule" id="PRU00267"/>
    </source>
</evidence>
<name>A0A0D3I0V4_EMIH1</name>
<reference evidence="5" key="1">
    <citation type="journal article" date="2013" name="Nature">
        <title>Pan genome of the phytoplankton Emiliania underpins its global distribution.</title>
        <authorList>
            <person name="Read B.A."/>
            <person name="Kegel J."/>
            <person name="Klute M.J."/>
            <person name="Kuo A."/>
            <person name="Lefebvre S.C."/>
            <person name="Maumus F."/>
            <person name="Mayer C."/>
            <person name="Miller J."/>
            <person name="Monier A."/>
            <person name="Salamov A."/>
            <person name="Young J."/>
            <person name="Aguilar M."/>
            <person name="Claverie J.M."/>
            <person name="Frickenhaus S."/>
            <person name="Gonzalez K."/>
            <person name="Herman E.K."/>
            <person name="Lin Y.C."/>
            <person name="Napier J."/>
            <person name="Ogata H."/>
            <person name="Sarno A.F."/>
            <person name="Shmutz J."/>
            <person name="Schroeder D."/>
            <person name="de Vargas C."/>
            <person name="Verret F."/>
            <person name="von Dassow P."/>
            <person name="Valentin K."/>
            <person name="Van de Peer Y."/>
            <person name="Wheeler G."/>
            <person name="Dacks J.B."/>
            <person name="Delwiche C.F."/>
            <person name="Dyhrman S.T."/>
            <person name="Glockner G."/>
            <person name="John U."/>
            <person name="Richards T."/>
            <person name="Worden A.Z."/>
            <person name="Zhang X."/>
            <person name="Grigoriev I.V."/>
            <person name="Allen A.E."/>
            <person name="Bidle K."/>
            <person name="Borodovsky M."/>
            <person name="Bowler C."/>
            <person name="Brownlee C."/>
            <person name="Cock J.M."/>
            <person name="Elias M."/>
            <person name="Gladyshev V.N."/>
            <person name="Groth M."/>
            <person name="Guda C."/>
            <person name="Hadaegh A."/>
            <person name="Iglesias-Rodriguez M.D."/>
            <person name="Jenkins J."/>
            <person name="Jones B.M."/>
            <person name="Lawson T."/>
            <person name="Leese F."/>
            <person name="Lindquist E."/>
            <person name="Lobanov A."/>
            <person name="Lomsadze A."/>
            <person name="Malik S.B."/>
            <person name="Marsh M.E."/>
            <person name="Mackinder L."/>
            <person name="Mock T."/>
            <person name="Mueller-Roeber B."/>
            <person name="Pagarete A."/>
            <person name="Parker M."/>
            <person name="Probert I."/>
            <person name="Quesneville H."/>
            <person name="Raines C."/>
            <person name="Rensing S.A."/>
            <person name="Riano-Pachon D.M."/>
            <person name="Richier S."/>
            <person name="Rokitta S."/>
            <person name="Shiraiwa Y."/>
            <person name="Soanes D.M."/>
            <person name="van der Giezen M."/>
            <person name="Wahlund T.M."/>
            <person name="Williams B."/>
            <person name="Wilson W."/>
            <person name="Wolfe G."/>
            <person name="Wurch L.L."/>
        </authorList>
    </citation>
    <scope>NUCLEOTIDE SEQUENCE</scope>
</reference>
<dbReference type="GeneID" id="17251010"/>
<dbReference type="PROSITE" id="PS50118">
    <property type="entry name" value="HMG_BOX_2"/>
    <property type="match status" value="1"/>
</dbReference>
<feature type="region of interest" description="Disordered" evidence="2">
    <location>
        <begin position="497"/>
        <end position="539"/>
    </location>
</feature>
<dbReference type="GO" id="GO:0003677">
    <property type="term" value="F:DNA binding"/>
    <property type="evidence" value="ECO:0007669"/>
    <property type="project" value="UniProtKB-UniRule"/>
</dbReference>
<dbReference type="Proteomes" id="UP000013827">
    <property type="component" value="Unassembled WGS sequence"/>
</dbReference>
<feature type="compositionally biased region" description="Basic and acidic residues" evidence="2">
    <location>
        <begin position="497"/>
        <end position="513"/>
    </location>
</feature>
<feature type="region of interest" description="Disordered" evidence="2">
    <location>
        <begin position="119"/>
        <end position="224"/>
    </location>
</feature>
<dbReference type="InterPro" id="IPR009071">
    <property type="entry name" value="HMG_box_dom"/>
</dbReference>
<evidence type="ECO:0000313" key="4">
    <source>
        <dbReference type="EnsemblProtists" id="EOD04889"/>
    </source>
</evidence>
<proteinExistence type="predicted"/>
<organism evidence="4 5">
    <name type="scientific">Emiliania huxleyi (strain CCMP1516)</name>
    <dbReference type="NCBI Taxonomy" id="280463"/>
    <lineage>
        <taxon>Eukaryota</taxon>
        <taxon>Haptista</taxon>
        <taxon>Haptophyta</taxon>
        <taxon>Prymnesiophyceae</taxon>
        <taxon>Isochrysidales</taxon>
        <taxon>Noelaerhabdaceae</taxon>
        <taxon>Emiliania</taxon>
    </lineage>
</organism>
<keyword evidence="5" id="KW-1185">Reference proteome</keyword>